<dbReference type="GeneID" id="7901754"/>
<proteinExistence type="predicted"/>
<dbReference type="KEGG" id="tet:TTHERM_02199750"/>
<dbReference type="AlphaFoldDB" id="Q225Q0"/>
<dbReference type="Proteomes" id="UP000009168">
    <property type="component" value="Unassembled WGS sequence"/>
</dbReference>
<dbReference type="EMBL" id="GG663338">
    <property type="protein sequence ID" value="EAR81016.1"/>
    <property type="molecule type" value="Genomic_DNA"/>
</dbReference>
<dbReference type="InParanoid" id="Q225Q0"/>
<dbReference type="OrthoDB" id="311666at2759"/>
<dbReference type="HOGENOM" id="CLU_2325456_0_0_1"/>
<accession>Q225Q0</accession>
<sequence length="99" mass="11288">MKNYLLESEYDLKSSVIQTRAQKFHDLKLSNEQVNKELLEKGMIEAEQAKQIGLIDGIKTFEELAHEQYHGVKILDAIPTGSFTNNLLKSNTLFSNSFI</sequence>
<reference evidence="2" key="1">
    <citation type="journal article" date="2006" name="PLoS Biol.">
        <title>Macronuclear genome sequence of the ciliate Tetrahymena thermophila, a model eukaryote.</title>
        <authorList>
            <person name="Eisen J.A."/>
            <person name="Coyne R.S."/>
            <person name="Wu M."/>
            <person name="Wu D."/>
            <person name="Thiagarajan M."/>
            <person name="Wortman J.R."/>
            <person name="Badger J.H."/>
            <person name="Ren Q."/>
            <person name="Amedeo P."/>
            <person name="Jones K.M."/>
            <person name="Tallon L.J."/>
            <person name="Delcher A.L."/>
            <person name="Salzberg S.L."/>
            <person name="Silva J.C."/>
            <person name="Haas B.J."/>
            <person name="Majoros W.H."/>
            <person name="Farzad M."/>
            <person name="Carlton J.M."/>
            <person name="Smith R.K. Jr."/>
            <person name="Garg J."/>
            <person name="Pearlman R.E."/>
            <person name="Karrer K.M."/>
            <person name="Sun L."/>
            <person name="Manning G."/>
            <person name="Elde N.C."/>
            <person name="Turkewitz A.P."/>
            <person name="Asai D.J."/>
            <person name="Wilkes D.E."/>
            <person name="Wang Y."/>
            <person name="Cai H."/>
            <person name="Collins K."/>
            <person name="Stewart B.A."/>
            <person name="Lee S.R."/>
            <person name="Wilamowska K."/>
            <person name="Weinberg Z."/>
            <person name="Ruzzo W.L."/>
            <person name="Wloga D."/>
            <person name="Gaertig J."/>
            <person name="Frankel J."/>
            <person name="Tsao C.-C."/>
            <person name="Gorovsky M.A."/>
            <person name="Keeling P.J."/>
            <person name="Waller R.F."/>
            <person name="Patron N.J."/>
            <person name="Cherry J.M."/>
            <person name="Stover N.A."/>
            <person name="Krieger C.J."/>
            <person name="del Toro C."/>
            <person name="Ryder H.F."/>
            <person name="Williamson S.C."/>
            <person name="Barbeau R.A."/>
            <person name="Hamilton E.P."/>
            <person name="Orias E."/>
        </authorList>
    </citation>
    <scope>NUCLEOTIDE SEQUENCE [LARGE SCALE GENOMIC DNA]</scope>
    <source>
        <strain evidence="2">SB210</strain>
    </source>
</reference>
<evidence type="ECO:0000313" key="1">
    <source>
        <dbReference type="EMBL" id="EAR81016.1"/>
    </source>
</evidence>
<dbReference type="STRING" id="312017.Q225Q0"/>
<keyword evidence="2" id="KW-1185">Reference proteome</keyword>
<protein>
    <submittedName>
        <fullName evidence="1">S49 (Protease IV) family peptidase</fullName>
    </submittedName>
</protein>
<dbReference type="RefSeq" id="XP_001028679.1">
    <property type="nucleotide sequence ID" value="XM_001028679.1"/>
</dbReference>
<evidence type="ECO:0000313" key="2">
    <source>
        <dbReference type="Proteomes" id="UP000009168"/>
    </source>
</evidence>
<name>Q225Q0_TETTS</name>
<organism evidence="1 2">
    <name type="scientific">Tetrahymena thermophila (strain SB210)</name>
    <dbReference type="NCBI Taxonomy" id="312017"/>
    <lineage>
        <taxon>Eukaryota</taxon>
        <taxon>Sar</taxon>
        <taxon>Alveolata</taxon>
        <taxon>Ciliophora</taxon>
        <taxon>Intramacronucleata</taxon>
        <taxon>Oligohymenophorea</taxon>
        <taxon>Hymenostomatida</taxon>
        <taxon>Tetrahymenina</taxon>
        <taxon>Tetrahymenidae</taxon>
        <taxon>Tetrahymena</taxon>
    </lineage>
</organism>
<gene>
    <name evidence="1" type="ORF">TTHERM_02199750</name>
</gene>